<dbReference type="KEGG" id="vg:64766343"/>
<dbReference type="EMBL" id="MG962366">
    <property type="protein sequence ID" value="AVO25022.1"/>
    <property type="molecule type" value="Genomic_DNA"/>
</dbReference>
<reference evidence="2" key="1">
    <citation type="submission" date="2018-02" db="EMBL/GenBank/DDBJ databases">
        <authorList>
            <person name="Cohen D.B."/>
            <person name="Kent A.D."/>
        </authorList>
    </citation>
    <scope>NUCLEOTIDE SEQUENCE [LARGE SCALE GENOMIC DNA]</scope>
</reference>
<name>A0A2P1JXH8_9CAUD</name>
<sequence>MSKTTKEITDKYPLVVEFDTGMIYGHCEYQEAKFAVKASAIQGYFQMEEDHLVNVMVDGKPLTVFATFDSFDDAYREAKGL</sequence>
<evidence type="ECO:0000313" key="2">
    <source>
        <dbReference type="Proteomes" id="UP000241290"/>
    </source>
</evidence>
<keyword evidence="2" id="KW-1185">Reference proteome</keyword>
<protein>
    <submittedName>
        <fullName evidence="1">Uncharacterized protein</fullName>
    </submittedName>
</protein>
<organism evidence="1 2">
    <name type="scientific">Rhodococcus phage Finch</name>
    <dbReference type="NCBI Taxonomy" id="2094144"/>
    <lineage>
        <taxon>Viruses</taxon>
        <taxon>Duplodnaviria</taxon>
        <taxon>Heunggongvirae</taxon>
        <taxon>Uroviricota</taxon>
        <taxon>Caudoviricetes</taxon>
        <taxon>Finchvirus</taxon>
        <taxon>Finchvirus finch</taxon>
    </lineage>
</organism>
<proteinExistence type="predicted"/>
<dbReference type="Proteomes" id="UP000241290">
    <property type="component" value="Genome"/>
</dbReference>
<dbReference type="GeneID" id="64766343"/>
<evidence type="ECO:0000313" key="1">
    <source>
        <dbReference type="EMBL" id="AVO25022.1"/>
    </source>
</evidence>
<accession>A0A2P1JXH8</accession>
<dbReference type="RefSeq" id="YP_010059112.1">
    <property type="nucleotide sequence ID" value="NC_054724.1"/>
</dbReference>
<gene>
    <name evidence="1" type="primary">90</name>
    <name evidence="1" type="ORF">SEA_FINCH_90</name>
</gene>